<feature type="transmembrane region" description="Helical" evidence="11">
    <location>
        <begin position="83"/>
        <end position="112"/>
    </location>
</feature>
<organism evidence="14 16">
    <name type="scientific">Dracunculus medinensis</name>
    <name type="common">Guinea worm</name>
    <dbReference type="NCBI Taxonomy" id="318479"/>
    <lineage>
        <taxon>Eukaryota</taxon>
        <taxon>Metazoa</taxon>
        <taxon>Ecdysozoa</taxon>
        <taxon>Nematoda</taxon>
        <taxon>Chromadorea</taxon>
        <taxon>Rhabditida</taxon>
        <taxon>Spirurina</taxon>
        <taxon>Dracunculoidea</taxon>
        <taxon>Dracunculidae</taxon>
        <taxon>Dracunculus</taxon>
    </lineage>
</organism>
<evidence type="ECO:0000256" key="5">
    <source>
        <dbReference type="ARBA" id="ARBA00023040"/>
    </source>
</evidence>
<keyword evidence="8 9" id="KW-0807">Transducer</keyword>
<comment type="subcellular location">
    <subcellularLocation>
        <location evidence="1">Cell membrane</location>
        <topology evidence="1">Multi-pass membrane protein</topology>
    </subcellularLocation>
</comment>
<dbReference type="InterPro" id="IPR000276">
    <property type="entry name" value="GPCR_Rhodpsn"/>
</dbReference>
<keyword evidence="6 11" id="KW-0472">Membrane</keyword>
<evidence type="ECO:0000256" key="6">
    <source>
        <dbReference type="ARBA" id="ARBA00023136"/>
    </source>
</evidence>
<evidence type="ECO:0000313" key="14">
    <source>
        <dbReference type="Proteomes" id="UP000038040"/>
    </source>
</evidence>
<feature type="domain" description="G-protein coupled receptors family 1 profile" evidence="12">
    <location>
        <begin position="32"/>
        <end position="442"/>
    </location>
</feature>
<dbReference type="GO" id="GO:0030425">
    <property type="term" value="C:dendrite"/>
    <property type="evidence" value="ECO:0007669"/>
    <property type="project" value="TreeGrafter"/>
</dbReference>
<dbReference type="GO" id="GO:0045202">
    <property type="term" value="C:synapse"/>
    <property type="evidence" value="ECO:0007669"/>
    <property type="project" value="TreeGrafter"/>
</dbReference>
<dbReference type="EMBL" id="UYYG01000044">
    <property type="protein sequence ID" value="VDN52084.1"/>
    <property type="molecule type" value="Genomic_DNA"/>
</dbReference>
<accession>A0A0N4UJS9</accession>
<evidence type="ECO:0000256" key="1">
    <source>
        <dbReference type="ARBA" id="ARBA00004651"/>
    </source>
</evidence>
<dbReference type="WBParaSite" id="DME_0000793201-mRNA-1">
    <property type="protein sequence ID" value="DME_0000793201-mRNA-1"/>
    <property type="gene ID" value="DME_0000793201"/>
</dbReference>
<dbReference type="OrthoDB" id="10071887at2759"/>
<keyword evidence="7 9" id="KW-0675">Receptor</keyword>
<dbReference type="PROSITE" id="PS00237">
    <property type="entry name" value="G_PROTEIN_RECEP_F1_1"/>
    <property type="match status" value="1"/>
</dbReference>
<dbReference type="PROSITE" id="PS50262">
    <property type="entry name" value="G_PROTEIN_RECEP_F1_2"/>
    <property type="match status" value="1"/>
</dbReference>
<evidence type="ECO:0000256" key="10">
    <source>
        <dbReference type="SAM" id="MobiDB-lite"/>
    </source>
</evidence>
<dbReference type="PANTHER" id="PTHR24247">
    <property type="entry name" value="5-HYDROXYTRYPTAMINE RECEPTOR"/>
    <property type="match status" value="1"/>
</dbReference>
<evidence type="ECO:0000256" key="7">
    <source>
        <dbReference type="ARBA" id="ARBA00023170"/>
    </source>
</evidence>
<dbReference type="AlphaFoldDB" id="A0A0N4UJS9"/>
<name>A0A0N4UJS9_DRAME</name>
<dbReference type="InterPro" id="IPR000995">
    <property type="entry name" value="Musac_Ach_rcpt"/>
</dbReference>
<feature type="transmembrane region" description="Helical" evidence="11">
    <location>
        <begin position="178"/>
        <end position="199"/>
    </location>
</feature>
<dbReference type="Proteomes" id="UP000038040">
    <property type="component" value="Unplaced"/>
</dbReference>
<feature type="region of interest" description="Disordered" evidence="10">
    <location>
        <begin position="349"/>
        <end position="384"/>
    </location>
</feature>
<dbReference type="PRINTS" id="PR00243">
    <property type="entry name" value="MUSCARINICR"/>
</dbReference>
<protein>
    <submittedName>
        <fullName evidence="16">G_PROTEIN_RECEP_F1_2 domain-containing protein</fullName>
    </submittedName>
</protein>
<dbReference type="GO" id="GO:0007187">
    <property type="term" value="P:G protein-coupled receptor signaling pathway, coupled to cyclic nucleotide second messenger"/>
    <property type="evidence" value="ECO:0007669"/>
    <property type="project" value="TreeGrafter"/>
</dbReference>
<evidence type="ECO:0000256" key="9">
    <source>
        <dbReference type="RuleBase" id="RU000688"/>
    </source>
</evidence>
<keyword evidence="3 9" id="KW-0812">Transmembrane</keyword>
<dbReference type="Gene3D" id="1.20.1070.10">
    <property type="entry name" value="Rhodopsin 7-helix transmembrane proteins"/>
    <property type="match status" value="2"/>
</dbReference>
<dbReference type="GO" id="GO:0016907">
    <property type="term" value="F:G protein-coupled acetylcholine receptor activity"/>
    <property type="evidence" value="ECO:0007669"/>
    <property type="project" value="InterPro"/>
</dbReference>
<evidence type="ECO:0000313" key="16">
    <source>
        <dbReference type="WBParaSite" id="DME_0000793201-mRNA-1"/>
    </source>
</evidence>
<dbReference type="PRINTS" id="PR00237">
    <property type="entry name" value="GPCRRHODOPSN"/>
</dbReference>
<reference evidence="16" key="1">
    <citation type="submission" date="2017-02" db="UniProtKB">
        <authorList>
            <consortium name="WormBaseParasite"/>
        </authorList>
    </citation>
    <scope>IDENTIFICATION</scope>
</reference>
<proteinExistence type="inferred from homology"/>
<dbReference type="Pfam" id="PF00001">
    <property type="entry name" value="7tm_1"/>
    <property type="match status" value="1"/>
</dbReference>
<dbReference type="GO" id="GO:0004993">
    <property type="term" value="F:G protein-coupled serotonin receptor activity"/>
    <property type="evidence" value="ECO:0007669"/>
    <property type="project" value="TreeGrafter"/>
</dbReference>
<evidence type="ECO:0000256" key="11">
    <source>
        <dbReference type="SAM" id="Phobius"/>
    </source>
</evidence>
<feature type="transmembrane region" description="Helical" evidence="11">
    <location>
        <begin position="52"/>
        <end position="77"/>
    </location>
</feature>
<feature type="transmembrane region" description="Helical" evidence="11">
    <location>
        <begin position="133"/>
        <end position="158"/>
    </location>
</feature>
<feature type="transmembrane region" description="Helical" evidence="11">
    <location>
        <begin position="425"/>
        <end position="445"/>
    </location>
</feature>
<keyword evidence="5 9" id="KW-0297">G-protein coupled receptor</keyword>
<dbReference type="Proteomes" id="UP000274756">
    <property type="component" value="Unassembled WGS sequence"/>
</dbReference>
<reference evidence="13 15" key="2">
    <citation type="submission" date="2018-11" db="EMBL/GenBank/DDBJ databases">
        <authorList>
            <consortium name="Pathogen Informatics"/>
        </authorList>
    </citation>
    <scope>NUCLEOTIDE SEQUENCE [LARGE SCALE GENOMIC DNA]</scope>
</reference>
<keyword evidence="2" id="KW-1003">Cell membrane</keyword>
<evidence type="ECO:0000313" key="13">
    <source>
        <dbReference type="EMBL" id="VDN52084.1"/>
    </source>
</evidence>
<feature type="transmembrane region" description="Helical" evidence="11">
    <location>
        <begin position="12"/>
        <end position="40"/>
    </location>
</feature>
<evidence type="ECO:0000313" key="15">
    <source>
        <dbReference type="Proteomes" id="UP000274756"/>
    </source>
</evidence>
<feature type="compositionally biased region" description="Basic and acidic residues" evidence="10">
    <location>
        <begin position="365"/>
        <end position="384"/>
    </location>
</feature>
<dbReference type="GO" id="GO:0005886">
    <property type="term" value="C:plasma membrane"/>
    <property type="evidence" value="ECO:0007669"/>
    <property type="project" value="UniProtKB-SubCell"/>
</dbReference>
<evidence type="ECO:0000256" key="2">
    <source>
        <dbReference type="ARBA" id="ARBA00022475"/>
    </source>
</evidence>
<evidence type="ECO:0000256" key="8">
    <source>
        <dbReference type="ARBA" id="ARBA00023224"/>
    </source>
</evidence>
<dbReference type="SUPFAM" id="SSF81321">
    <property type="entry name" value="Family A G protein-coupled receptor-like"/>
    <property type="match status" value="1"/>
</dbReference>
<keyword evidence="4 11" id="KW-1133">Transmembrane helix</keyword>
<dbReference type="InterPro" id="IPR017452">
    <property type="entry name" value="GPCR_Rhodpsn_7TM"/>
</dbReference>
<comment type="similarity">
    <text evidence="9">Belongs to the G-protein coupled receptor 1 family.</text>
</comment>
<dbReference type="GO" id="GO:0007197">
    <property type="term" value="P:adenylate cyclase-inhibiting G protein-coupled acetylcholine receptor signaling pathway"/>
    <property type="evidence" value="ECO:0007669"/>
    <property type="project" value="TreeGrafter"/>
</dbReference>
<dbReference type="PANTHER" id="PTHR24247:SF265">
    <property type="entry name" value="MUSCARINIC ACETYLCHOLINE RECEPTOR DM1"/>
    <property type="match status" value="1"/>
</dbReference>
<evidence type="ECO:0000259" key="12">
    <source>
        <dbReference type="PROSITE" id="PS50262"/>
    </source>
</evidence>
<evidence type="ECO:0000256" key="4">
    <source>
        <dbReference type="ARBA" id="ARBA00022989"/>
    </source>
</evidence>
<feature type="transmembrane region" description="Helical" evidence="11">
    <location>
        <begin position="387"/>
        <end position="405"/>
    </location>
</feature>
<gene>
    <name evidence="13" type="ORF">DME_LOCUS2057</name>
</gene>
<sequence>VILFYLINYNKICPSICIIVIGSIFAILTTLGNLMVMVSFKLDRQLQTISNYFLFSLAVADIAIGMVSIPLMTYYVAADTKWGIGYVMCQFWLCLDYFMSNASVLNLLLISFDRYFSVTRPLTYRPRRTAKKALTMIASTYIISLILWPPWIISWPHIEGRFTSSDKCVVQFIETNQFASVGTAIAAFYLPLAIMIVLYSRVYCETRKRQLEFSKLQAGAVRSFFRCFWNYIFKMKNRRSCLKICMGKAAASSEESSEVIAANVEETSLTSSTWTHCPSDNSDCITEGNVEHYYTPTRQSKYRTDRSNTYTVLIELNDTKGERPTVRLSSCDSDDLSWFNEYIGGSERGEEISNTEKNAQNGRILRSEPRKSEKERRKNERKQESKAAKTLSAILLAFIITWTPYNVIVCWEAFYKNSIPEAYFLIAYFLCYVNSTINPFCYALCNARFRLTYMRILKCRWHRHHNSSTLTTAGYFLRKN</sequence>
<dbReference type="STRING" id="318479.A0A0N4UJS9"/>
<keyword evidence="15" id="KW-1185">Reference proteome</keyword>
<evidence type="ECO:0000256" key="3">
    <source>
        <dbReference type="ARBA" id="ARBA00022692"/>
    </source>
</evidence>